<keyword evidence="1" id="KW-0472">Membrane</keyword>
<feature type="transmembrane region" description="Helical" evidence="1">
    <location>
        <begin position="77"/>
        <end position="100"/>
    </location>
</feature>
<feature type="transmembrane region" description="Helical" evidence="1">
    <location>
        <begin position="477"/>
        <end position="502"/>
    </location>
</feature>
<dbReference type="GeneID" id="75832350"/>
<keyword evidence="1" id="KW-0812">Transmembrane</keyword>
<organism evidence="2 3">
    <name type="scientific">Emericellopsis cladophorae</name>
    <dbReference type="NCBI Taxonomy" id="2686198"/>
    <lineage>
        <taxon>Eukaryota</taxon>
        <taxon>Fungi</taxon>
        <taxon>Dikarya</taxon>
        <taxon>Ascomycota</taxon>
        <taxon>Pezizomycotina</taxon>
        <taxon>Sordariomycetes</taxon>
        <taxon>Hypocreomycetidae</taxon>
        <taxon>Hypocreales</taxon>
        <taxon>Bionectriaceae</taxon>
        <taxon>Emericellopsis</taxon>
    </lineage>
</organism>
<gene>
    <name evidence="2" type="ORF">J7T54_005867</name>
</gene>
<evidence type="ECO:0000313" key="3">
    <source>
        <dbReference type="Proteomes" id="UP001055219"/>
    </source>
</evidence>
<sequence length="503" mass="55902">MADEPFASVIVTWRFLACTAWLLQHRMLVNRGFVLRRRGLSTDTLAVLIVGVTATMWSASVLFAVHKQSTNSGHISMANSIALAVEAPIIVQIAFIVWLCKWTVAKLDERHDRTPHLWRSIQVRGPFDWETGLGPRLYAGLCVSLCLAVGISSASAFAAGFNTISPVLSLAGLVVFLYGGAPKHPYGDASHAYSDDTLRISLPTTHHEGTVYVLPSSSRGFDAAWSPKIAEEHKDADAEMMVLFDHMRAGRWLVSEPLQRLRTTMARFRGRVFLSKGQAQLLAAWIHADNLPDRPRRSLLLCARAPGTHLVGRDLMYALCHAEYLVFMSQRALEKDMKEKMGRLRLLARSGAGSSQLDAPPVQTIGFRPGLEGYREAVSHIYSIFDLPADQEALEFHVQPPSFSVALSSSPSSIDEYVSELWDLSTANSESTFSALYFFTTVWFMEMGNVNGFNIFPLRCQDTHGDVASQQMMWRQFWYSACVAQLISCVPILFGAFSFGLFP</sequence>
<feature type="transmembrane region" description="Helical" evidence="1">
    <location>
        <begin position="44"/>
        <end position="65"/>
    </location>
</feature>
<reference evidence="2" key="2">
    <citation type="submission" date="2022-07" db="EMBL/GenBank/DDBJ databases">
        <authorList>
            <person name="Goncalves M.F.M."/>
            <person name="Hilario S."/>
            <person name="Van De Peer Y."/>
            <person name="Esteves A.C."/>
            <person name="Alves A."/>
        </authorList>
    </citation>
    <scope>NUCLEOTIDE SEQUENCE</scope>
    <source>
        <strain evidence="2">MUM 19.33</strain>
    </source>
</reference>
<keyword evidence="3" id="KW-1185">Reference proteome</keyword>
<name>A0A9P9XVV1_9HYPO</name>
<reference evidence="2" key="1">
    <citation type="journal article" date="2021" name="J Fungi (Basel)">
        <title>Genomic and Metabolomic Analyses of the Marine Fungus Emericellopsis cladophorae: Insights into Saltwater Adaptability Mechanisms and Its Biosynthetic Potential.</title>
        <authorList>
            <person name="Goncalves M.F.M."/>
            <person name="Hilario S."/>
            <person name="Van de Peer Y."/>
            <person name="Esteves A.C."/>
            <person name="Alves A."/>
        </authorList>
    </citation>
    <scope>NUCLEOTIDE SEQUENCE</scope>
    <source>
        <strain evidence="2">MUM 19.33</strain>
    </source>
</reference>
<feature type="transmembrane region" description="Helical" evidence="1">
    <location>
        <begin position="137"/>
        <end position="158"/>
    </location>
</feature>
<dbReference type="AlphaFoldDB" id="A0A9P9XVV1"/>
<accession>A0A9P9XVV1</accession>
<dbReference type="RefSeq" id="XP_051359620.1">
    <property type="nucleotide sequence ID" value="XM_051509397.1"/>
</dbReference>
<dbReference type="Proteomes" id="UP001055219">
    <property type="component" value="Unassembled WGS sequence"/>
</dbReference>
<feature type="transmembrane region" description="Helical" evidence="1">
    <location>
        <begin position="6"/>
        <end position="23"/>
    </location>
</feature>
<evidence type="ECO:0000313" key="2">
    <source>
        <dbReference type="EMBL" id="KAI6778764.1"/>
    </source>
</evidence>
<keyword evidence="1" id="KW-1133">Transmembrane helix</keyword>
<proteinExistence type="predicted"/>
<comment type="caution">
    <text evidence="2">The sequence shown here is derived from an EMBL/GenBank/DDBJ whole genome shotgun (WGS) entry which is preliminary data.</text>
</comment>
<dbReference type="OrthoDB" id="5426789at2759"/>
<feature type="transmembrane region" description="Helical" evidence="1">
    <location>
        <begin position="164"/>
        <end position="181"/>
    </location>
</feature>
<dbReference type="EMBL" id="JAGIXG020000060">
    <property type="protein sequence ID" value="KAI6778764.1"/>
    <property type="molecule type" value="Genomic_DNA"/>
</dbReference>
<evidence type="ECO:0000256" key="1">
    <source>
        <dbReference type="SAM" id="Phobius"/>
    </source>
</evidence>
<protein>
    <submittedName>
        <fullName evidence="2">Uncharacterized protein</fullName>
    </submittedName>
</protein>